<evidence type="ECO:0000256" key="1">
    <source>
        <dbReference type="SAM" id="SignalP"/>
    </source>
</evidence>
<evidence type="ECO:0000313" key="3">
    <source>
        <dbReference type="EMBL" id="KAK2560548.1"/>
    </source>
</evidence>
<feature type="signal peptide" evidence="1">
    <location>
        <begin position="1"/>
        <end position="18"/>
    </location>
</feature>
<dbReference type="InterPro" id="IPR036465">
    <property type="entry name" value="vWFA_dom_sf"/>
</dbReference>
<dbReference type="SMART" id="SM00327">
    <property type="entry name" value="VWA"/>
    <property type="match status" value="1"/>
</dbReference>
<dbReference type="Gene3D" id="3.40.50.410">
    <property type="entry name" value="von Willebrand factor, type A domain"/>
    <property type="match status" value="1"/>
</dbReference>
<dbReference type="PROSITE" id="PS50234">
    <property type="entry name" value="VWFA"/>
    <property type="match status" value="1"/>
</dbReference>
<evidence type="ECO:0000259" key="2">
    <source>
        <dbReference type="PROSITE" id="PS50234"/>
    </source>
</evidence>
<comment type="caution">
    <text evidence="3">The sequence shown here is derived from an EMBL/GenBank/DDBJ whole genome shotgun (WGS) entry which is preliminary data.</text>
</comment>
<reference evidence="3" key="1">
    <citation type="journal article" date="2023" name="G3 (Bethesda)">
        <title>Whole genome assembly and annotation of the endangered Caribbean coral Acropora cervicornis.</title>
        <authorList>
            <person name="Selwyn J.D."/>
            <person name="Vollmer S.V."/>
        </authorList>
    </citation>
    <scope>NUCLEOTIDE SEQUENCE</scope>
    <source>
        <strain evidence="3">K2</strain>
    </source>
</reference>
<dbReference type="SUPFAM" id="SSF53300">
    <property type="entry name" value="vWA-like"/>
    <property type="match status" value="1"/>
</dbReference>
<keyword evidence="4" id="KW-1185">Reference proteome</keyword>
<sequence length="251" mass="28404">MNSFVGILVALLVVETYCDQVFWETKGDIYESLQAVPPLEETRQKMMKYLLDRRHNSRGKRFSPYYDIVFVLDSSNSFSWAEFNLSVTIAKGLVKRFEPDTLFAAVTFGANASVSFNFQPPKSTIELLSRKVEHQGGNKSILHALKTTQNKLLLNLDSGIRVGSKKRVLLVTNGVDTGHLQSLIWIATRIKVLGPAVFLVAIGHRLPNIKELVVIPSSTNSHFYRVSNVREFKQLVDGIPEHIVYQDYFDD</sequence>
<reference evidence="3" key="2">
    <citation type="journal article" date="2023" name="Science">
        <title>Genomic signatures of disease resistance in endangered staghorn corals.</title>
        <authorList>
            <person name="Vollmer S.V."/>
            <person name="Selwyn J.D."/>
            <person name="Despard B.A."/>
            <person name="Roesel C.L."/>
        </authorList>
    </citation>
    <scope>NUCLEOTIDE SEQUENCE</scope>
    <source>
        <strain evidence="3">K2</strain>
    </source>
</reference>
<organism evidence="3 4">
    <name type="scientific">Acropora cervicornis</name>
    <name type="common">Staghorn coral</name>
    <dbReference type="NCBI Taxonomy" id="6130"/>
    <lineage>
        <taxon>Eukaryota</taxon>
        <taxon>Metazoa</taxon>
        <taxon>Cnidaria</taxon>
        <taxon>Anthozoa</taxon>
        <taxon>Hexacorallia</taxon>
        <taxon>Scleractinia</taxon>
        <taxon>Astrocoeniina</taxon>
        <taxon>Acroporidae</taxon>
        <taxon>Acropora</taxon>
    </lineage>
</organism>
<proteinExistence type="predicted"/>
<accession>A0AAD9QFV6</accession>
<dbReference type="InterPro" id="IPR002035">
    <property type="entry name" value="VWF_A"/>
</dbReference>
<dbReference type="CDD" id="cd00198">
    <property type="entry name" value="vWFA"/>
    <property type="match status" value="1"/>
</dbReference>
<dbReference type="InterPro" id="IPR050525">
    <property type="entry name" value="ECM_Assembly_Org"/>
</dbReference>
<evidence type="ECO:0000313" key="4">
    <source>
        <dbReference type="Proteomes" id="UP001249851"/>
    </source>
</evidence>
<keyword evidence="1" id="KW-0732">Signal</keyword>
<dbReference type="EMBL" id="JARQWQ010000036">
    <property type="protein sequence ID" value="KAK2560548.1"/>
    <property type="molecule type" value="Genomic_DNA"/>
</dbReference>
<dbReference type="Pfam" id="PF00092">
    <property type="entry name" value="VWA"/>
    <property type="match status" value="1"/>
</dbReference>
<protein>
    <recommendedName>
        <fullName evidence="2">VWFA domain-containing protein</fullName>
    </recommendedName>
</protein>
<feature type="domain" description="VWFA" evidence="2">
    <location>
        <begin position="67"/>
        <end position="239"/>
    </location>
</feature>
<dbReference type="Proteomes" id="UP001249851">
    <property type="component" value="Unassembled WGS sequence"/>
</dbReference>
<dbReference type="PANTHER" id="PTHR24020">
    <property type="entry name" value="COLLAGEN ALPHA"/>
    <property type="match status" value="1"/>
</dbReference>
<feature type="chain" id="PRO_5042123664" description="VWFA domain-containing protein" evidence="1">
    <location>
        <begin position="19"/>
        <end position="251"/>
    </location>
</feature>
<dbReference type="AlphaFoldDB" id="A0AAD9QFV6"/>
<name>A0AAD9QFV6_ACRCE</name>
<gene>
    <name evidence="3" type="ORF">P5673_016913</name>
</gene>